<dbReference type="AlphaFoldDB" id="A0A8J6XMV1"/>
<proteinExistence type="predicted"/>
<dbReference type="SUPFAM" id="SSF90257">
    <property type="entry name" value="Myosin rod fragments"/>
    <property type="match status" value="1"/>
</dbReference>
<dbReference type="Proteomes" id="UP000629098">
    <property type="component" value="Unassembled WGS sequence"/>
</dbReference>
<reference evidence="4" key="1">
    <citation type="submission" date="2020-09" db="EMBL/GenBank/DDBJ databases">
        <title>Iningainema tapete sp. nov. (Scytonemataceae, Cyanobacteria) from greenhouses in central Florida (USA) produces two types of nodularin with biosynthetic potential for microcystin-LR and anabaenopeptins.</title>
        <authorList>
            <person name="Berthold D.E."/>
            <person name="Lefler F.W."/>
            <person name="Huang I.-S."/>
            <person name="Abdulla H."/>
            <person name="Zimba P.V."/>
            <person name="Laughinghouse H.D. IV."/>
        </authorList>
    </citation>
    <scope>NUCLEOTIDE SEQUENCE</scope>
    <source>
        <strain evidence="4">BLCCT55</strain>
    </source>
</reference>
<keyword evidence="1" id="KW-0175">Coiled coil</keyword>
<evidence type="ECO:0000259" key="3">
    <source>
        <dbReference type="Pfam" id="PF15615"/>
    </source>
</evidence>
<keyword evidence="5" id="KW-1185">Reference proteome</keyword>
<feature type="transmembrane region" description="Helical" evidence="2">
    <location>
        <begin position="35"/>
        <end position="52"/>
    </location>
</feature>
<gene>
    <name evidence="4" type="ORF">ICL16_22455</name>
</gene>
<keyword evidence="2" id="KW-0812">Transmembrane</keyword>
<evidence type="ECO:0000313" key="5">
    <source>
        <dbReference type="Proteomes" id="UP000629098"/>
    </source>
</evidence>
<protein>
    <recommendedName>
        <fullName evidence="3">TerB-C domain-containing protein</fullName>
    </recommendedName>
</protein>
<keyword evidence="2" id="KW-1133">Transmembrane helix</keyword>
<feature type="domain" description="TerB-C" evidence="3">
    <location>
        <begin position="265"/>
        <end position="409"/>
    </location>
</feature>
<dbReference type="InterPro" id="IPR028932">
    <property type="entry name" value="TerB-C"/>
</dbReference>
<keyword evidence="2" id="KW-0472">Membrane</keyword>
<dbReference type="Pfam" id="PF15615">
    <property type="entry name" value="TerB_C"/>
    <property type="match status" value="1"/>
</dbReference>
<evidence type="ECO:0000313" key="4">
    <source>
        <dbReference type="EMBL" id="MBD2774754.1"/>
    </source>
</evidence>
<accession>A0A8J6XMV1</accession>
<comment type="caution">
    <text evidence="4">The sequence shown here is derived from an EMBL/GenBank/DDBJ whole genome shotgun (WGS) entry which is preliminary data.</text>
</comment>
<name>A0A8J6XMV1_9CYAN</name>
<feature type="transmembrane region" description="Helical" evidence="2">
    <location>
        <begin position="12"/>
        <end position="29"/>
    </location>
</feature>
<feature type="coiled-coil region" evidence="1">
    <location>
        <begin position="64"/>
        <end position="294"/>
    </location>
</feature>
<evidence type="ECO:0000256" key="2">
    <source>
        <dbReference type="SAM" id="Phobius"/>
    </source>
</evidence>
<dbReference type="PANTHER" id="PTHR18937">
    <property type="entry name" value="STRUCTURAL MAINTENANCE OF CHROMOSOMES SMC FAMILY MEMBER"/>
    <property type="match status" value="1"/>
</dbReference>
<organism evidence="4 5">
    <name type="scientific">Iningainema tapete BLCC-T55</name>
    <dbReference type="NCBI Taxonomy" id="2748662"/>
    <lineage>
        <taxon>Bacteria</taxon>
        <taxon>Bacillati</taxon>
        <taxon>Cyanobacteriota</taxon>
        <taxon>Cyanophyceae</taxon>
        <taxon>Nostocales</taxon>
        <taxon>Scytonemataceae</taxon>
        <taxon>Iningainema tapete</taxon>
    </lineage>
</organism>
<evidence type="ECO:0000256" key="1">
    <source>
        <dbReference type="SAM" id="Coils"/>
    </source>
</evidence>
<sequence>MQPATSSNRIMIGIIAFSVSFGLSLVLNWNFNQALFTGAIAVPATYLAALFVDKRRRNSEMLLLDSLSRRIRELEGLKNRVVEEVNRLEAHRSLLYKESTQLQNQITDRRCQRDSLNRELSSFIGEKKQLEVKVNYLQTEIHNLEKNKVELNNTFTSLAAEKRRLDLNYNLSRSEITQVQKQIGELEQQKQELENSVTLLNRLKPQLEEKLHELREQIQKLETQVNKQNKLLSSQRQEKENIENKLKSLQTQIGEEQTQLENLQGQVGVLQAERDQLQSQVWELLQQVNTLEQEPLYNDSDVSNNVDLFPFADLIESLEPVATIGGKTELPLEWTNLIKHLREHEIQVLKAIIEQENPYATIKKIAEENITMPNILIDAINEHANDTIGELIINPSSEPIVIYQEHMTMVKRAIAMHQNIMARQTS</sequence>
<dbReference type="EMBL" id="JACXAE010000072">
    <property type="protein sequence ID" value="MBD2774754.1"/>
    <property type="molecule type" value="Genomic_DNA"/>
</dbReference>
<dbReference type="Gene3D" id="1.20.5.340">
    <property type="match status" value="1"/>
</dbReference>